<reference evidence="2 3" key="1">
    <citation type="journal article" date="2014" name="Int. J. Syst. Evol. Microbiol.">
        <title>Brachybacterium ginsengisoli sp. nov., isolated from soil of a ginseng field.</title>
        <authorList>
            <person name="Hoang V.A."/>
            <person name="Kim Y.J."/>
            <person name="Nguyen N.L."/>
            <person name="Yang D.C."/>
        </authorList>
    </citation>
    <scope>NUCLEOTIDE SEQUENCE [LARGE SCALE GENOMIC DNA]</scope>
    <source>
        <strain evidence="2 3">DCY80</strain>
    </source>
</reference>
<gene>
    <name evidence="2" type="ORF">CFK41_00875</name>
</gene>
<dbReference type="OrthoDB" id="3638028at2"/>
<dbReference type="InterPro" id="IPR006748">
    <property type="entry name" value="NH2Glyco/OHUrea_AB-resist_kin"/>
</dbReference>
<dbReference type="AlphaFoldDB" id="A0A291GTE7"/>
<feature type="region of interest" description="Disordered" evidence="1">
    <location>
        <begin position="1"/>
        <end position="25"/>
    </location>
</feature>
<keyword evidence="2" id="KW-0808">Transferase</keyword>
<dbReference type="SUPFAM" id="SSF56112">
    <property type="entry name" value="Protein kinase-like (PK-like)"/>
    <property type="match status" value="1"/>
</dbReference>
<evidence type="ECO:0000256" key="1">
    <source>
        <dbReference type="SAM" id="MobiDB-lite"/>
    </source>
</evidence>
<dbReference type="GO" id="GO:0016301">
    <property type="term" value="F:kinase activity"/>
    <property type="evidence" value="ECO:0007669"/>
    <property type="project" value="UniProtKB-KW"/>
</dbReference>
<dbReference type="GO" id="GO:0019748">
    <property type="term" value="P:secondary metabolic process"/>
    <property type="evidence" value="ECO:0007669"/>
    <property type="project" value="InterPro"/>
</dbReference>
<organism evidence="2 3">
    <name type="scientific">Brachybacterium ginsengisoli</name>
    <dbReference type="NCBI Taxonomy" id="1331682"/>
    <lineage>
        <taxon>Bacteria</taxon>
        <taxon>Bacillati</taxon>
        <taxon>Actinomycetota</taxon>
        <taxon>Actinomycetes</taxon>
        <taxon>Micrococcales</taxon>
        <taxon>Dermabacteraceae</taxon>
        <taxon>Brachybacterium</taxon>
    </lineage>
</organism>
<keyword evidence="3" id="KW-1185">Reference proteome</keyword>
<dbReference type="GO" id="GO:0016773">
    <property type="term" value="F:phosphotransferase activity, alcohol group as acceptor"/>
    <property type="evidence" value="ECO:0007669"/>
    <property type="project" value="InterPro"/>
</dbReference>
<sequence>MTGDRTQPGSIAGHAIPPRLAEGTDPGLTAWRERLPGLVEELLDRWGLTTGAPFLPGGSSAWVAPVRTAEGQDRVLKVAWAHDESRDEAAGMAAWQGYGAARVHRHERRGETAALLLDRVRPGVPLAEQLTWPERDEVVAAVARRLWRPPAELVGAESAAGFRPLAEMCAGWADEAQQRADADRSPLPRDLVEHGLGLFRELPVRWDGEPVLLATDLHPDNVLSSTGSGTETRLDAGAEHGWVLIDPKPYVGDPHYDVLQHMLNDPDRLRTQPGRFAERMAELAGLDPARVRRWLLARCVQEAGGHEVAADAALALAADGVE</sequence>
<dbReference type="EMBL" id="CP023564">
    <property type="protein sequence ID" value="ATG53489.1"/>
    <property type="molecule type" value="Genomic_DNA"/>
</dbReference>
<dbReference type="RefSeq" id="WP_096797968.1">
    <property type="nucleotide sequence ID" value="NZ_CP023564.1"/>
</dbReference>
<keyword evidence="2" id="KW-0418">Kinase</keyword>
<evidence type="ECO:0000313" key="3">
    <source>
        <dbReference type="Proteomes" id="UP000217889"/>
    </source>
</evidence>
<dbReference type="KEGG" id="bgg:CFK41_00875"/>
<protein>
    <submittedName>
        <fullName evidence="2">Kinase</fullName>
    </submittedName>
</protein>
<accession>A0A291GTE7</accession>
<dbReference type="Proteomes" id="UP000217889">
    <property type="component" value="Chromosome"/>
</dbReference>
<dbReference type="Pfam" id="PF04655">
    <property type="entry name" value="APH_6_hur"/>
    <property type="match status" value="1"/>
</dbReference>
<proteinExistence type="predicted"/>
<name>A0A291GTE7_9MICO</name>
<dbReference type="InterPro" id="IPR011009">
    <property type="entry name" value="Kinase-like_dom_sf"/>
</dbReference>
<evidence type="ECO:0000313" key="2">
    <source>
        <dbReference type="EMBL" id="ATG53489.1"/>
    </source>
</evidence>